<sequence length="287" mass="30216">MRLINDNATPPLRMRMLSVALALALAAVHAPCAAGAGGPVMLAPAPGCARKAEHCGVLHDRVVYQYRACCAGSGACTPSASAHLASAAAAAVDVVRLVSSPAAALPALISRLPTSGVRWQWANLNDLEADVVGPDSEDCTGTVRNDATCWGVRHIENTYIVMVWHACLRSTLRLPAHIYLASRKSGTRVHVQHDRSMFAGVTDASGVDGRVASGSFAPAFLSGTGRVILPTYLPPPNLKTASVPLRAPMPQQLSLFTTNTPYVRVSASALRKAHSIKIKITASLLEM</sequence>
<accession>A0AAD7E5C6</accession>
<dbReference type="Proteomes" id="UP001219525">
    <property type="component" value="Unassembled WGS sequence"/>
</dbReference>
<keyword evidence="1" id="KW-0732">Signal</keyword>
<keyword evidence="3" id="KW-1185">Reference proteome</keyword>
<comment type="caution">
    <text evidence="2">The sequence shown here is derived from an EMBL/GenBank/DDBJ whole genome shotgun (WGS) entry which is preliminary data.</text>
</comment>
<gene>
    <name evidence="2" type="ORF">GGX14DRAFT_581416</name>
</gene>
<feature type="signal peptide" evidence="1">
    <location>
        <begin position="1"/>
        <end position="26"/>
    </location>
</feature>
<name>A0AAD7E5C6_9AGAR</name>
<reference evidence="2" key="1">
    <citation type="submission" date="2023-03" db="EMBL/GenBank/DDBJ databases">
        <title>Massive genome expansion in bonnet fungi (Mycena s.s.) driven by repeated elements and novel gene families across ecological guilds.</title>
        <authorList>
            <consortium name="Lawrence Berkeley National Laboratory"/>
            <person name="Harder C.B."/>
            <person name="Miyauchi S."/>
            <person name="Viragh M."/>
            <person name="Kuo A."/>
            <person name="Thoen E."/>
            <person name="Andreopoulos B."/>
            <person name="Lu D."/>
            <person name="Skrede I."/>
            <person name="Drula E."/>
            <person name="Henrissat B."/>
            <person name="Morin E."/>
            <person name="Kohler A."/>
            <person name="Barry K."/>
            <person name="LaButti K."/>
            <person name="Morin E."/>
            <person name="Salamov A."/>
            <person name="Lipzen A."/>
            <person name="Mereny Z."/>
            <person name="Hegedus B."/>
            <person name="Baldrian P."/>
            <person name="Stursova M."/>
            <person name="Weitz H."/>
            <person name="Taylor A."/>
            <person name="Grigoriev I.V."/>
            <person name="Nagy L.G."/>
            <person name="Martin F."/>
            <person name="Kauserud H."/>
        </authorList>
    </citation>
    <scope>NUCLEOTIDE SEQUENCE</scope>
    <source>
        <strain evidence="2">9144</strain>
    </source>
</reference>
<dbReference type="AlphaFoldDB" id="A0AAD7E5C6"/>
<dbReference type="EMBL" id="JARJCW010000001">
    <property type="protein sequence ID" value="KAJ7229834.1"/>
    <property type="molecule type" value="Genomic_DNA"/>
</dbReference>
<evidence type="ECO:0000313" key="3">
    <source>
        <dbReference type="Proteomes" id="UP001219525"/>
    </source>
</evidence>
<feature type="chain" id="PRO_5041997133" evidence="1">
    <location>
        <begin position="27"/>
        <end position="287"/>
    </location>
</feature>
<proteinExistence type="predicted"/>
<evidence type="ECO:0000313" key="2">
    <source>
        <dbReference type="EMBL" id="KAJ7229834.1"/>
    </source>
</evidence>
<organism evidence="2 3">
    <name type="scientific">Mycena pura</name>
    <dbReference type="NCBI Taxonomy" id="153505"/>
    <lineage>
        <taxon>Eukaryota</taxon>
        <taxon>Fungi</taxon>
        <taxon>Dikarya</taxon>
        <taxon>Basidiomycota</taxon>
        <taxon>Agaricomycotina</taxon>
        <taxon>Agaricomycetes</taxon>
        <taxon>Agaricomycetidae</taxon>
        <taxon>Agaricales</taxon>
        <taxon>Marasmiineae</taxon>
        <taxon>Mycenaceae</taxon>
        <taxon>Mycena</taxon>
    </lineage>
</organism>
<evidence type="ECO:0000256" key="1">
    <source>
        <dbReference type="SAM" id="SignalP"/>
    </source>
</evidence>
<protein>
    <submittedName>
        <fullName evidence="2">Uncharacterized protein</fullName>
    </submittedName>
</protein>